<feature type="region of interest" description="Disordered" evidence="5">
    <location>
        <begin position="604"/>
        <end position="711"/>
    </location>
</feature>
<evidence type="ECO:0000256" key="2">
    <source>
        <dbReference type="ARBA" id="ARBA00009866"/>
    </source>
</evidence>
<feature type="compositionally biased region" description="Polar residues" evidence="5">
    <location>
        <begin position="247"/>
        <end position="260"/>
    </location>
</feature>
<accession>T1FR81</accession>
<dbReference type="EMBL" id="KB097639">
    <property type="protein sequence ID" value="ESN92964.1"/>
    <property type="molecule type" value="Genomic_DNA"/>
</dbReference>
<dbReference type="EnsemblMetazoa" id="HelroT189635">
    <property type="protein sequence ID" value="HelroP189635"/>
    <property type="gene ID" value="HelroG189635"/>
</dbReference>
<dbReference type="FunFam" id="1.20.5.1000:FF:000001">
    <property type="entry name" value="C-Jun-amino-terminal kinase-interacting protein 3 isoform X2"/>
    <property type="match status" value="1"/>
</dbReference>
<feature type="compositionally biased region" description="Basic and acidic residues" evidence="5">
    <location>
        <begin position="646"/>
        <end position="663"/>
    </location>
</feature>
<dbReference type="CTD" id="20211328"/>
<dbReference type="PROSITE" id="PS51777">
    <property type="entry name" value="RH2"/>
    <property type="match status" value="1"/>
</dbReference>
<dbReference type="PANTHER" id="PTHR13886:SF4">
    <property type="entry name" value="JNK-INTERACTING PROTEIN 3"/>
    <property type="match status" value="1"/>
</dbReference>
<dbReference type="EMBL" id="AMQM01001943">
    <property type="status" value="NOT_ANNOTATED_CDS"/>
    <property type="molecule type" value="Genomic_DNA"/>
</dbReference>
<reference evidence="9" key="1">
    <citation type="submission" date="2012-12" db="EMBL/GenBank/DDBJ databases">
        <authorList>
            <person name="Hellsten U."/>
            <person name="Grimwood J."/>
            <person name="Chapman J.A."/>
            <person name="Shapiro H."/>
            <person name="Aerts A."/>
            <person name="Otillar R.P."/>
            <person name="Terry A.Y."/>
            <person name="Boore J.L."/>
            <person name="Simakov O."/>
            <person name="Marletaz F."/>
            <person name="Cho S.-J."/>
            <person name="Edsinger-Gonzales E."/>
            <person name="Havlak P."/>
            <person name="Kuo D.-H."/>
            <person name="Larsson T."/>
            <person name="Lv J."/>
            <person name="Arendt D."/>
            <person name="Savage R."/>
            <person name="Osoegawa K."/>
            <person name="de Jong P."/>
            <person name="Lindberg D.R."/>
            <person name="Seaver E.C."/>
            <person name="Weisblat D.A."/>
            <person name="Putnam N.H."/>
            <person name="Grigoriev I.V."/>
            <person name="Rokhsar D.S."/>
        </authorList>
    </citation>
    <scope>NUCLEOTIDE SEQUENCE</scope>
</reference>
<keyword evidence="3" id="KW-0963">Cytoplasm</keyword>
<sequence length="777" mass="87533">MSKEIENLILENTELLATKNALNVVKDDLIARLDDTLSEHELLKEELKATQNLREKLREQVLELEMELKNYREALEAERRKSSPEDGRQDELSMAQRKRFTRVEMARVLMERNQYKERLMELQEAVRWTEMIRASREHPDLLPGGHHSKKRSSSIWNCFERLFTRRNEPPRRVSSLASVRYNAPTSPRRENLRLAERRRRNEDSQPSSRNSDKQQLNPIKNDDGRIQAYGWSLPSSSSSPSLPLHNKQLSKTSGSSTMDENINAAADSNDVRKSRSSSASREVSRGGRNLLPVPVPVYCQPLHAATPSNKIWCAATCTPSSSSNEVWICSSGSDLKGKVTIVQPSSPEKPINQFQVSNDYLLCIDWVPVFELDSMLSRSPLIIHQLEDIEGNQKVYVHQTDADTKDCVHSFKLKASVFALCHTRSRVFLSLANGTVAVFCRSQDGPDHPWRLSSHYVMKFGWSSRHRHSVRCMCVVQQKLLWVGYRNKIFIINVDSLAIEKVFNAHPRPESQVRQLAYSMDGVWVSFRLDSTLRHRQVGLLFHSHHMSDGFLPSTLGWYSSNSNNIISKFNMPYCSMAQAQLSFHGYKEAVKFFVTVPASVKTSEKNDDNKNITTKDEGDDVNGGNRRKPINKNGNLADDDGDEVSCEKKNDATDEASSKDGGENVSTVTKQSSTTSSPKIPTPSSSSHSKQPATSKPSSPSKESSSSLSSLMLVMSGGEGYVDFRIGQVAFPSSGDPDDDQDVKNKMDLSRRNGNSRKSKNNLSHLIVWQVATNKM</sequence>
<dbReference type="Gene3D" id="1.20.5.1000">
    <property type="entry name" value="arf6 gtpase in complex with a specific effector, jip4"/>
    <property type="match status" value="1"/>
</dbReference>
<feature type="compositionally biased region" description="Low complexity" evidence="5">
    <location>
        <begin position="667"/>
        <end position="711"/>
    </location>
</feature>
<dbReference type="FunCoup" id="T1FR81">
    <property type="interactions" value="1065"/>
</dbReference>
<dbReference type="RefSeq" id="XP_009029241.1">
    <property type="nucleotide sequence ID" value="XM_009030993.1"/>
</dbReference>
<name>T1FR81_HELRO</name>
<dbReference type="AlphaFoldDB" id="T1FR81"/>
<dbReference type="InParanoid" id="T1FR81"/>
<protein>
    <recommendedName>
        <fullName evidence="6">RH2 domain-containing protein</fullName>
    </recommendedName>
</protein>
<feature type="domain" description="RH2" evidence="6">
    <location>
        <begin position="97"/>
        <end position="167"/>
    </location>
</feature>
<evidence type="ECO:0000313" key="7">
    <source>
        <dbReference type="EMBL" id="ESN92964.1"/>
    </source>
</evidence>
<dbReference type="STRING" id="6412.T1FR81"/>
<dbReference type="SUPFAM" id="SSF50978">
    <property type="entry name" value="WD40 repeat-like"/>
    <property type="match status" value="1"/>
</dbReference>
<dbReference type="InterPro" id="IPR032486">
    <property type="entry name" value="JIP_LZII"/>
</dbReference>
<keyword evidence="4" id="KW-0175">Coiled coil</keyword>
<dbReference type="InterPro" id="IPR039911">
    <property type="entry name" value="JIP3/JIP4"/>
</dbReference>
<feature type="compositionally biased region" description="Basic and acidic residues" evidence="5">
    <location>
        <begin position="604"/>
        <end position="617"/>
    </location>
</feature>
<reference evidence="8" key="3">
    <citation type="submission" date="2015-06" db="UniProtKB">
        <authorList>
            <consortium name="EnsemblMetazoa"/>
        </authorList>
    </citation>
    <scope>IDENTIFICATION</scope>
</reference>
<evidence type="ECO:0000259" key="6">
    <source>
        <dbReference type="PROSITE" id="PS51777"/>
    </source>
</evidence>
<dbReference type="GO" id="GO:0005078">
    <property type="term" value="F:MAP-kinase scaffold activity"/>
    <property type="evidence" value="ECO:0007669"/>
    <property type="project" value="InterPro"/>
</dbReference>
<dbReference type="InterPro" id="IPR034744">
    <property type="entry name" value="RH2"/>
</dbReference>
<dbReference type="InterPro" id="IPR015943">
    <property type="entry name" value="WD40/YVTN_repeat-like_dom_sf"/>
</dbReference>
<evidence type="ECO:0000256" key="5">
    <source>
        <dbReference type="SAM" id="MobiDB-lite"/>
    </source>
</evidence>
<keyword evidence="9" id="KW-1185">Reference proteome</keyword>
<gene>
    <name evidence="8" type="primary">20211328</name>
    <name evidence="7" type="ORF">HELRODRAFT_189635</name>
</gene>
<dbReference type="OMA" id="MDENINA"/>
<feature type="compositionally biased region" description="Low complexity" evidence="5">
    <location>
        <begin position="232"/>
        <end position="244"/>
    </location>
</feature>
<comment type="subcellular location">
    <subcellularLocation>
        <location evidence="1">Cytoplasm</location>
    </subcellularLocation>
</comment>
<dbReference type="InterPro" id="IPR036322">
    <property type="entry name" value="WD40_repeat_dom_sf"/>
</dbReference>
<dbReference type="GeneID" id="20211328"/>
<dbReference type="GO" id="GO:0005737">
    <property type="term" value="C:cytoplasm"/>
    <property type="evidence" value="ECO:0007669"/>
    <property type="project" value="UniProtKB-SubCell"/>
</dbReference>
<feature type="region of interest" description="Disordered" evidence="5">
    <location>
        <begin position="731"/>
        <end position="762"/>
    </location>
</feature>
<dbReference type="Pfam" id="PF16471">
    <property type="entry name" value="JIP_LZII"/>
    <property type="match status" value="1"/>
</dbReference>
<feature type="region of interest" description="Disordered" evidence="5">
    <location>
        <begin position="75"/>
        <end position="95"/>
    </location>
</feature>
<feature type="region of interest" description="Disordered" evidence="5">
    <location>
        <begin position="170"/>
        <end position="287"/>
    </location>
</feature>
<dbReference type="Proteomes" id="UP000015101">
    <property type="component" value="Unassembled WGS sequence"/>
</dbReference>
<feature type="compositionally biased region" description="Basic and acidic residues" evidence="5">
    <location>
        <begin position="187"/>
        <end position="203"/>
    </location>
</feature>
<comment type="similarity">
    <text evidence="2">Belongs to the JIP scaffold family.</text>
</comment>
<evidence type="ECO:0000256" key="1">
    <source>
        <dbReference type="ARBA" id="ARBA00004496"/>
    </source>
</evidence>
<dbReference type="OrthoDB" id="10256043at2759"/>
<dbReference type="PANTHER" id="PTHR13886">
    <property type="entry name" value="JNK/SAPK-ASSOCIATED PROTEIN"/>
    <property type="match status" value="1"/>
</dbReference>
<feature type="compositionally biased region" description="Polar residues" evidence="5">
    <location>
        <begin position="204"/>
        <end position="218"/>
    </location>
</feature>
<feature type="compositionally biased region" description="Basic and acidic residues" evidence="5">
    <location>
        <begin position="743"/>
        <end position="752"/>
    </location>
</feature>
<feature type="compositionally biased region" description="Basic and acidic residues" evidence="5">
    <location>
        <begin position="75"/>
        <end position="91"/>
    </location>
</feature>
<dbReference type="HOGENOM" id="CLU_003841_0_0_1"/>
<reference evidence="7 9" key="2">
    <citation type="journal article" date="2013" name="Nature">
        <title>Insights into bilaterian evolution from three spiralian genomes.</title>
        <authorList>
            <person name="Simakov O."/>
            <person name="Marletaz F."/>
            <person name="Cho S.J."/>
            <person name="Edsinger-Gonzales E."/>
            <person name="Havlak P."/>
            <person name="Hellsten U."/>
            <person name="Kuo D.H."/>
            <person name="Larsson T."/>
            <person name="Lv J."/>
            <person name="Arendt D."/>
            <person name="Savage R."/>
            <person name="Osoegawa K."/>
            <person name="de Jong P."/>
            <person name="Grimwood J."/>
            <person name="Chapman J.A."/>
            <person name="Shapiro H."/>
            <person name="Aerts A."/>
            <person name="Otillar R.P."/>
            <person name="Terry A.Y."/>
            <person name="Boore J.L."/>
            <person name="Grigoriev I.V."/>
            <person name="Lindberg D.R."/>
            <person name="Seaver E.C."/>
            <person name="Weisblat D.A."/>
            <person name="Putnam N.H."/>
            <person name="Rokhsar D.S."/>
        </authorList>
    </citation>
    <scope>NUCLEOTIDE SEQUENCE</scope>
</reference>
<proteinExistence type="inferred from homology"/>
<evidence type="ECO:0000313" key="8">
    <source>
        <dbReference type="EnsemblMetazoa" id="HelroP189635"/>
    </source>
</evidence>
<dbReference type="Pfam" id="PF19056">
    <property type="entry name" value="WD40_2"/>
    <property type="match status" value="1"/>
</dbReference>
<dbReference type="eggNOG" id="KOG2077">
    <property type="taxonomic scope" value="Eukaryota"/>
</dbReference>
<evidence type="ECO:0000256" key="4">
    <source>
        <dbReference type="ARBA" id="ARBA00023054"/>
    </source>
</evidence>
<evidence type="ECO:0000256" key="3">
    <source>
        <dbReference type="ARBA" id="ARBA00022490"/>
    </source>
</evidence>
<dbReference type="KEGG" id="hro:HELRODRAFT_189635"/>
<dbReference type="Gene3D" id="2.130.10.10">
    <property type="entry name" value="YVTN repeat-like/Quinoprotein amine dehydrogenase"/>
    <property type="match status" value="1"/>
</dbReference>
<evidence type="ECO:0000313" key="9">
    <source>
        <dbReference type="Proteomes" id="UP000015101"/>
    </source>
</evidence>
<organism evidence="8 9">
    <name type="scientific">Helobdella robusta</name>
    <name type="common">Californian leech</name>
    <dbReference type="NCBI Taxonomy" id="6412"/>
    <lineage>
        <taxon>Eukaryota</taxon>
        <taxon>Metazoa</taxon>
        <taxon>Spiralia</taxon>
        <taxon>Lophotrochozoa</taxon>
        <taxon>Annelida</taxon>
        <taxon>Clitellata</taxon>
        <taxon>Hirudinea</taxon>
        <taxon>Rhynchobdellida</taxon>
        <taxon>Glossiphoniidae</taxon>
        <taxon>Helobdella</taxon>
    </lineage>
</organism>
<dbReference type="EMBL" id="AMQM01001944">
    <property type="status" value="NOT_ANNOTATED_CDS"/>
    <property type="molecule type" value="Genomic_DNA"/>
</dbReference>